<evidence type="ECO:0000313" key="13">
    <source>
        <dbReference type="Proteomes" id="UP001265746"/>
    </source>
</evidence>
<dbReference type="InterPro" id="IPR042104">
    <property type="entry name" value="PKS_dehydratase_sf"/>
</dbReference>
<dbReference type="InterPro" id="IPR014031">
    <property type="entry name" value="Ketoacyl_synth_C"/>
</dbReference>
<comment type="caution">
    <text evidence="12">The sequence shown here is derived from an EMBL/GenBank/DDBJ whole genome shotgun (WGS) entry which is preliminary data.</text>
</comment>
<dbReference type="Pfam" id="PF14765">
    <property type="entry name" value="PS-DH"/>
    <property type="match status" value="1"/>
</dbReference>
<dbReference type="GO" id="GO:0016787">
    <property type="term" value="F:hydrolase activity"/>
    <property type="evidence" value="ECO:0007669"/>
    <property type="project" value="InterPro"/>
</dbReference>
<evidence type="ECO:0000259" key="11">
    <source>
        <dbReference type="PROSITE" id="PS52019"/>
    </source>
</evidence>
<feature type="compositionally biased region" description="Basic and acidic residues" evidence="8">
    <location>
        <begin position="1570"/>
        <end position="1580"/>
    </location>
</feature>
<dbReference type="EMBL" id="JAUJFL010000003">
    <property type="protein sequence ID" value="KAK2608294.1"/>
    <property type="molecule type" value="Genomic_DNA"/>
</dbReference>
<keyword evidence="3" id="KW-0597">Phosphoprotein</keyword>
<dbReference type="SUPFAM" id="SSF47336">
    <property type="entry name" value="ACP-like"/>
    <property type="match status" value="1"/>
</dbReference>
<dbReference type="Gene3D" id="3.30.70.3290">
    <property type="match status" value="1"/>
</dbReference>
<evidence type="ECO:0000256" key="1">
    <source>
        <dbReference type="ARBA" id="ARBA00005179"/>
    </source>
</evidence>
<dbReference type="InterPro" id="IPR032088">
    <property type="entry name" value="SAT"/>
</dbReference>
<dbReference type="InterPro" id="IPR009081">
    <property type="entry name" value="PP-bd_ACP"/>
</dbReference>
<dbReference type="InterPro" id="IPR014030">
    <property type="entry name" value="Ketoacyl_synth_N"/>
</dbReference>
<dbReference type="InterPro" id="IPR014043">
    <property type="entry name" value="Acyl_transferase_dom"/>
</dbReference>
<comment type="pathway">
    <text evidence="1">Secondary metabolite biosynthesis.</text>
</comment>
<dbReference type="Pfam" id="PF18558">
    <property type="entry name" value="HTH_51"/>
    <property type="match status" value="1"/>
</dbReference>
<sequence length="2447" mass="265824">MSFNNDCSKFSVALFGPQRTPLTSQSLADLQTALKEDHRLAFLRQTLDTLPSLWSRVKDTLDSERFEGASKLQKLQKIAAGSSDTEFTAFSNIELAVLTVATQVVDLIQQHGTSLDKFEAAQGFCIGFLSAASYATARDWNEFEKNISNAIRLAACIGIVVDIEQVAQPVTAFSVRCKSPTDRATLDAYLDRFSDAYISCITDDKNITITIPQACEKAFIALLSEAGISTTTIGLRGSYHSQTHQQAARTLSSLCEQNDNLRLPTAEQLRRPLRSTADADLIATGALHDIAIELILVRRANWFWTVKNTIAHCDKHQTKLVSFGSESCIPRSMTIRSHQSTLSSTASGTEEIAVVGMSCRFARSENLEEFWRLLDEGGTGIGKIPSDRFDAANLTRGPKLDNYWGNFITEPDVFDHKFFGISGREAKSMDPQQRLALQVAYEALASSGYCSKPAETSTKDVGCYLGVGAVDYEDNVASKDANAFAATGTLRAFISGRISHFFGWDGPSLTVDTACSSSAVAIHTACKALLGGECSMALAGGVNVITSPSLHQNLAGASFLNPNGSSRAFDANAGGYCRGEGAGIVVLKKLSAALADGDAVIGVIASSAVNQGSNCSPITVPHSDSQSNLYKRVLKDAGVKPEDVTYVEAHGTGTQVGDPIEYESVRSAFTGPLRTEELFIGSVKDNIGHAEAASGAAGVIKCLLMMQHNTIPKQANFTSLNPKIKTLPQDRITVSKSSVPWNSTKHIALVNNYGAAGSNAAILIRAYPDKPTPVPITSPAVHPILLSAKTASSLASYTDALKPYLSKERLSLENVAYNLAQSHDVSFDSRIGVLADDLDSAVSALGRASAHDSGKAAALQRKPVVLCFGGQTGRQVTISKDLYENSDLLKKHLDECDSICRRLGLGSIFPGIFQDDAIEDTLSLHCRLLSLQVSCARSWIDSGLEVDTLIGHSFGQLTALCVAGSLSLEDTFRLVAGRARLVRDGWGPEHGAMLAVECDREELDDVLRQVNSADDLKLDVACYNGPRSFVLAGGSASIAKAVELCRGLKSTELRNTHAYHSYLADGILDDLSKLAASFKIQAPRIRIETCSAGKNWTEFTSDAIVQHTRQPVYFSDAVGRIAKRLPAAIWVEAGSATPILAMAKRAIAKSDRSDVFVPMQLGAADAVKNLAKSACDLWKAGSAAQYWLFHRSSAYRYTKLNVPPYQFEKTSHWLSLEARSIGTADLNRAPELVKVVKDGRSTGEYVLVVNTAGDSFQLSAKGHAVTGQSLCPASMYMEMVAQSAKLVSNHADAKKYVPHIEGLTMLAPLGISEAAAVFVRLHQVAPESWDFIITSQASASTLGSELSTKHASGSFTWQISDDSMAKRRLQVLSRLGASRTSTSAMATGVRGAMVYKLFSDVVDYADYYRGVQSISASDNEATGMVKIPLKQHRLIDTGICDPIILDNFLQVAGIHTNCLSTRDESQVLMCISVDEIIFSPSFLSDKSDAREWLVHTRFEKDSPANVRTNDIFVCDAKSGDLVIAVLGANFRGVSFRSLAKSLTRLNKPTAPTAEPDMATHDAEDSGYASERTDEDKTSAHEVDLSKLRIAEVESVTAQLNSEKSTDALASVQKMFSEIIEISIDEVAPSSSLDDLGIDSLLITEVLAEIHTRFGIRVTQAELSGCVDVRAVSQLVSGINTRGEPKQPEIVSMEIATQKAIGATSSKETGFYATVGAATAAKNVPNLAAAGSQVFTKTIPSYDKHADTTGFTDFYTEVFPTQSALVVQYVLTAFSSLGCDLGSFADGAVLPSIQALPKHTKVMLQLHEILTTAGLLSKGDNGEFRRTGLPIPTTPASALKDELLQKFPKHTSETKLLHSTGHKLAECLTGKADPVSILFGDSAARDLLGDVYTNAPMFKTGTLQLAEYLSSILGEIGGKRELRILELGAGTGGTTKNVVETLVKLGHKFTYTFTDLSSSLVVAAKRKFSKWSFMEYKVMDIEKDPQSEFLGKYDIILSTNCIHATRDLIRSTTHIRQMLKPDGLLCLVELTRNLYWFDLVFGLLEGWWLSSDGRWHALATEELWKKDLLEAGFKWVDWSRSSTKESELLRVITASPCEPLARLETLPFKEVDGQQLYADIHYPAEQVKSGKKLPVALMIHGGGHIMLSRSDIRPDQTDMLLKSGFLAISIDYRLCPEVTLSEGPMVDVVDALHWIRTKLPELVLSRPDIAVDASKVVAVGWSTGGHLATTLAWTSKARHVQAPEAILALYCPLDYEDKFWMLPNIPEGAAGSTVQSNEFDLDDEVWTRGLFDAPITRYNVSPTKKALGGWLAPSDPRSRLALFMNCRGRSLHVLLNGLDKKARKEPAEPTQKDIVAVSPLAQVRAGTYKTPTFILHPREDDLIPWQQAQRTWQALQDIQVDSELRIVEGVPHLFDLAGLHRVRNEDARRAMVEGYEFLCRHVGLTLRT</sequence>
<dbReference type="GO" id="GO:0004312">
    <property type="term" value="F:fatty acid synthase activity"/>
    <property type="evidence" value="ECO:0007669"/>
    <property type="project" value="TreeGrafter"/>
</dbReference>
<dbReference type="PROSITE" id="PS52019">
    <property type="entry name" value="PKS_MFAS_DH"/>
    <property type="match status" value="1"/>
</dbReference>
<dbReference type="Pfam" id="PF08242">
    <property type="entry name" value="Methyltransf_12"/>
    <property type="match status" value="1"/>
</dbReference>
<dbReference type="SUPFAM" id="SSF53335">
    <property type="entry name" value="S-adenosyl-L-methionine-dependent methyltransferases"/>
    <property type="match status" value="1"/>
</dbReference>
<dbReference type="Proteomes" id="UP001265746">
    <property type="component" value="Unassembled WGS sequence"/>
</dbReference>
<evidence type="ECO:0000259" key="9">
    <source>
        <dbReference type="PROSITE" id="PS50075"/>
    </source>
</evidence>
<dbReference type="PROSITE" id="PS52004">
    <property type="entry name" value="KS3_2"/>
    <property type="match status" value="1"/>
</dbReference>
<proteinExistence type="predicted"/>
<dbReference type="PANTHER" id="PTHR43775:SF21">
    <property type="entry name" value="NON-REDUCING POLYKETIDE SYNTHASE AUSA-RELATED"/>
    <property type="match status" value="1"/>
</dbReference>
<accession>A0AAD9SGR7</accession>
<dbReference type="SMART" id="SM00827">
    <property type="entry name" value="PKS_AT"/>
    <property type="match status" value="1"/>
</dbReference>
<dbReference type="InterPro" id="IPR041068">
    <property type="entry name" value="HTH_51"/>
</dbReference>
<dbReference type="SUPFAM" id="SSF53901">
    <property type="entry name" value="Thiolase-like"/>
    <property type="match status" value="1"/>
</dbReference>
<feature type="region of interest" description="Disordered" evidence="8">
    <location>
        <begin position="1546"/>
        <end position="1580"/>
    </location>
</feature>
<dbReference type="PROSITE" id="PS50075">
    <property type="entry name" value="CARRIER"/>
    <property type="match status" value="1"/>
</dbReference>
<dbReference type="InterPro" id="IPR049900">
    <property type="entry name" value="PKS_mFAS_DH"/>
</dbReference>
<dbReference type="SUPFAM" id="SSF52151">
    <property type="entry name" value="FabD/lysophospholipase-like"/>
    <property type="match status" value="1"/>
</dbReference>
<feature type="active site" description="Proton donor; for dehydratase activity" evidence="7">
    <location>
        <position position="1446"/>
    </location>
</feature>
<dbReference type="Gene3D" id="3.40.47.10">
    <property type="match status" value="1"/>
</dbReference>
<dbReference type="InterPro" id="IPR013217">
    <property type="entry name" value="Methyltransf_12"/>
</dbReference>
<dbReference type="InterPro" id="IPR016039">
    <property type="entry name" value="Thiolase-like"/>
</dbReference>
<keyword evidence="4" id="KW-0489">Methyltransferase</keyword>
<evidence type="ECO:0000313" key="12">
    <source>
        <dbReference type="EMBL" id="KAK2608294.1"/>
    </source>
</evidence>
<dbReference type="InterPro" id="IPR049551">
    <property type="entry name" value="PKS_DH_C"/>
</dbReference>
<dbReference type="InterPro" id="IPR013094">
    <property type="entry name" value="AB_hydrolase_3"/>
</dbReference>
<dbReference type="GO" id="GO:0044550">
    <property type="term" value="P:secondary metabolite biosynthetic process"/>
    <property type="evidence" value="ECO:0007669"/>
    <property type="project" value="TreeGrafter"/>
</dbReference>
<dbReference type="GO" id="GO:0008168">
    <property type="term" value="F:methyltransferase activity"/>
    <property type="evidence" value="ECO:0007669"/>
    <property type="project" value="UniProtKB-KW"/>
</dbReference>
<dbReference type="PANTHER" id="PTHR43775">
    <property type="entry name" value="FATTY ACID SYNTHASE"/>
    <property type="match status" value="1"/>
</dbReference>
<dbReference type="Pfam" id="PF07859">
    <property type="entry name" value="Abhydrolase_3"/>
    <property type="match status" value="1"/>
</dbReference>
<dbReference type="GO" id="GO:0032259">
    <property type="term" value="P:methylation"/>
    <property type="evidence" value="ECO:0007669"/>
    <property type="project" value="UniProtKB-KW"/>
</dbReference>
<keyword evidence="5" id="KW-0808">Transferase</keyword>
<dbReference type="InterPro" id="IPR029058">
    <property type="entry name" value="AB_hydrolase_fold"/>
</dbReference>
<keyword evidence="6" id="KW-0511">Multifunctional enzyme</keyword>
<dbReference type="InterPro" id="IPR001227">
    <property type="entry name" value="Ac_transferase_dom_sf"/>
</dbReference>
<dbReference type="CDD" id="cd00833">
    <property type="entry name" value="PKS"/>
    <property type="match status" value="1"/>
</dbReference>
<dbReference type="InterPro" id="IPR006162">
    <property type="entry name" value="Ppantetheine_attach_site"/>
</dbReference>
<dbReference type="InterPro" id="IPR032821">
    <property type="entry name" value="PKS_assoc"/>
</dbReference>
<gene>
    <name evidence="12" type="ORF">N8I77_006912</name>
</gene>
<keyword evidence="2" id="KW-0596">Phosphopantetheine</keyword>
<evidence type="ECO:0000256" key="6">
    <source>
        <dbReference type="ARBA" id="ARBA00023268"/>
    </source>
</evidence>
<evidence type="ECO:0000256" key="3">
    <source>
        <dbReference type="ARBA" id="ARBA00022553"/>
    </source>
</evidence>
<dbReference type="InterPro" id="IPR016035">
    <property type="entry name" value="Acyl_Trfase/lysoPLipase"/>
</dbReference>
<dbReference type="Pfam" id="PF00109">
    <property type="entry name" value="ketoacyl-synt"/>
    <property type="match status" value="1"/>
</dbReference>
<feature type="domain" description="Carrier" evidence="9">
    <location>
        <begin position="1602"/>
        <end position="1679"/>
    </location>
</feature>
<feature type="region of interest" description="C-terminal hotdog fold" evidence="7">
    <location>
        <begin position="1386"/>
        <end position="1539"/>
    </location>
</feature>
<evidence type="ECO:0008006" key="14">
    <source>
        <dbReference type="Google" id="ProtNLM"/>
    </source>
</evidence>
<dbReference type="SUPFAM" id="SSF53474">
    <property type="entry name" value="alpha/beta-Hydrolases"/>
    <property type="match status" value="1"/>
</dbReference>
<evidence type="ECO:0000256" key="7">
    <source>
        <dbReference type="PROSITE-ProRule" id="PRU01363"/>
    </source>
</evidence>
<dbReference type="Gene3D" id="3.40.50.150">
    <property type="entry name" value="Vaccinia Virus protein VP39"/>
    <property type="match status" value="1"/>
</dbReference>
<feature type="region of interest" description="N-terminal hotdog fold" evidence="7">
    <location>
        <begin position="1230"/>
        <end position="1362"/>
    </location>
</feature>
<dbReference type="GO" id="GO:0004315">
    <property type="term" value="F:3-oxoacyl-[acyl-carrier-protein] synthase activity"/>
    <property type="evidence" value="ECO:0007669"/>
    <property type="project" value="InterPro"/>
</dbReference>
<protein>
    <recommendedName>
        <fullName evidence="14">S-adenosyl-L-methionine-dependent N-methyltransferase</fullName>
    </recommendedName>
</protein>
<dbReference type="InterPro" id="IPR029063">
    <property type="entry name" value="SAM-dependent_MTases_sf"/>
</dbReference>
<dbReference type="InterPro" id="IPR050091">
    <property type="entry name" value="PKS_NRPS_Biosynth_Enz"/>
</dbReference>
<keyword evidence="13" id="KW-1185">Reference proteome</keyword>
<dbReference type="InterPro" id="IPR020841">
    <property type="entry name" value="PKS_Beta-ketoAc_synthase_dom"/>
</dbReference>
<dbReference type="Pfam" id="PF02801">
    <property type="entry name" value="Ketoacyl-synt_C"/>
    <property type="match status" value="1"/>
</dbReference>
<dbReference type="InterPro" id="IPR016036">
    <property type="entry name" value="Malonyl_transacylase_ACP-bd"/>
</dbReference>
<evidence type="ECO:0000256" key="2">
    <source>
        <dbReference type="ARBA" id="ARBA00022450"/>
    </source>
</evidence>
<feature type="domain" description="Ketosynthase family 3 (KS3)" evidence="10">
    <location>
        <begin position="349"/>
        <end position="766"/>
    </location>
</feature>
<dbReference type="CDD" id="cd02440">
    <property type="entry name" value="AdoMet_MTases"/>
    <property type="match status" value="1"/>
</dbReference>
<dbReference type="Gene3D" id="3.10.129.110">
    <property type="entry name" value="Polyketide synthase dehydratase"/>
    <property type="match status" value="1"/>
</dbReference>
<reference evidence="12" key="1">
    <citation type="submission" date="2023-06" db="EMBL/GenBank/DDBJ databases">
        <authorList>
            <person name="Noh H."/>
        </authorList>
    </citation>
    <scope>NUCLEOTIDE SEQUENCE</scope>
    <source>
        <strain evidence="12">DUCC20226</strain>
    </source>
</reference>
<dbReference type="Gene3D" id="3.40.50.1820">
    <property type="entry name" value="alpha/beta hydrolase"/>
    <property type="match status" value="1"/>
</dbReference>
<evidence type="ECO:0000256" key="5">
    <source>
        <dbReference type="ARBA" id="ARBA00022679"/>
    </source>
</evidence>
<dbReference type="InterPro" id="IPR036736">
    <property type="entry name" value="ACP-like_sf"/>
</dbReference>
<organism evidence="12 13">
    <name type="scientific">Phomopsis amygdali</name>
    <name type="common">Fusicoccum amygdali</name>
    <dbReference type="NCBI Taxonomy" id="1214568"/>
    <lineage>
        <taxon>Eukaryota</taxon>
        <taxon>Fungi</taxon>
        <taxon>Dikarya</taxon>
        <taxon>Ascomycota</taxon>
        <taxon>Pezizomycotina</taxon>
        <taxon>Sordariomycetes</taxon>
        <taxon>Sordariomycetidae</taxon>
        <taxon>Diaporthales</taxon>
        <taxon>Diaporthaceae</taxon>
        <taxon>Diaporthe</taxon>
    </lineage>
</organism>
<dbReference type="InterPro" id="IPR018201">
    <property type="entry name" value="Ketoacyl_synth_AS"/>
</dbReference>
<dbReference type="Pfam" id="PF00550">
    <property type="entry name" value="PP-binding"/>
    <property type="match status" value="1"/>
</dbReference>
<dbReference type="PROSITE" id="PS00012">
    <property type="entry name" value="PHOSPHOPANTETHEINE"/>
    <property type="match status" value="1"/>
</dbReference>
<feature type="domain" description="PKS/mFAS DH" evidence="11">
    <location>
        <begin position="1230"/>
        <end position="1539"/>
    </location>
</feature>
<dbReference type="Gene3D" id="3.40.366.10">
    <property type="entry name" value="Malonyl-Coenzyme A Acyl Carrier Protein, domain 2"/>
    <property type="match status" value="2"/>
</dbReference>
<evidence type="ECO:0000259" key="10">
    <source>
        <dbReference type="PROSITE" id="PS52004"/>
    </source>
</evidence>
<dbReference type="SUPFAM" id="SSF55048">
    <property type="entry name" value="Probable ACP-binding domain of malonyl-CoA ACP transacylase"/>
    <property type="match status" value="1"/>
</dbReference>
<dbReference type="GO" id="GO:0006633">
    <property type="term" value="P:fatty acid biosynthetic process"/>
    <property type="evidence" value="ECO:0007669"/>
    <property type="project" value="InterPro"/>
</dbReference>
<evidence type="ECO:0000256" key="8">
    <source>
        <dbReference type="SAM" id="MobiDB-lite"/>
    </source>
</evidence>
<feature type="active site" description="Proton acceptor; for dehydratase activity" evidence="7">
    <location>
        <position position="1263"/>
    </location>
</feature>
<dbReference type="Pfam" id="PF16073">
    <property type="entry name" value="SAT"/>
    <property type="match status" value="1"/>
</dbReference>
<dbReference type="Pfam" id="PF16197">
    <property type="entry name" value="KAsynt_C_assoc"/>
    <property type="match status" value="1"/>
</dbReference>
<dbReference type="Pfam" id="PF00698">
    <property type="entry name" value="Acyl_transf_1"/>
    <property type="match status" value="1"/>
</dbReference>
<dbReference type="PROSITE" id="PS00606">
    <property type="entry name" value="KS3_1"/>
    <property type="match status" value="1"/>
</dbReference>
<evidence type="ECO:0000256" key="4">
    <source>
        <dbReference type="ARBA" id="ARBA00022603"/>
    </source>
</evidence>
<name>A0AAD9SGR7_PHOAM</name>
<dbReference type="SMART" id="SM00825">
    <property type="entry name" value="PKS_KS"/>
    <property type="match status" value="1"/>
</dbReference>
<dbReference type="Gene3D" id="1.10.1200.10">
    <property type="entry name" value="ACP-like"/>
    <property type="match status" value="1"/>
</dbReference>